<dbReference type="Proteomes" id="UP000269721">
    <property type="component" value="Unassembled WGS sequence"/>
</dbReference>
<evidence type="ECO:0000313" key="3">
    <source>
        <dbReference type="Proteomes" id="UP000269721"/>
    </source>
</evidence>
<reference evidence="3" key="1">
    <citation type="journal article" date="2018" name="Nat. Microbiol.">
        <title>Leveraging single-cell genomics to expand the fungal tree of life.</title>
        <authorList>
            <person name="Ahrendt S.R."/>
            <person name="Quandt C.A."/>
            <person name="Ciobanu D."/>
            <person name="Clum A."/>
            <person name="Salamov A."/>
            <person name="Andreopoulos B."/>
            <person name="Cheng J.F."/>
            <person name="Woyke T."/>
            <person name="Pelin A."/>
            <person name="Henrissat B."/>
            <person name="Reynolds N.K."/>
            <person name="Benny G.L."/>
            <person name="Smith M.E."/>
            <person name="James T.Y."/>
            <person name="Grigoriev I.V."/>
        </authorList>
    </citation>
    <scope>NUCLEOTIDE SEQUENCE [LARGE SCALE GENOMIC DNA]</scope>
</reference>
<proteinExistence type="predicted"/>
<feature type="coiled-coil region" evidence="1">
    <location>
        <begin position="5"/>
        <end position="47"/>
    </location>
</feature>
<accession>A0A4P9W8R6</accession>
<evidence type="ECO:0000313" key="2">
    <source>
        <dbReference type="EMBL" id="RKO87478.1"/>
    </source>
</evidence>
<name>A0A4P9W8R6_9FUNG</name>
<protein>
    <submittedName>
        <fullName evidence="2">Uncharacterized protein</fullName>
    </submittedName>
</protein>
<dbReference type="EMBL" id="KZ997392">
    <property type="protein sequence ID" value="RKO87478.1"/>
    <property type="molecule type" value="Genomic_DNA"/>
</dbReference>
<organism evidence="2 3">
    <name type="scientific">Blyttiomyces helicus</name>
    <dbReference type="NCBI Taxonomy" id="388810"/>
    <lineage>
        <taxon>Eukaryota</taxon>
        <taxon>Fungi</taxon>
        <taxon>Fungi incertae sedis</taxon>
        <taxon>Chytridiomycota</taxon>
        <taxon>Chytridiomycota incertae sedis</taxon>
        <taxon>Chytridiomycetes</taxon>
        <taxon>Chytridiomycetes incertae sedis</taxon>
        <taxon>Blyttiomyces</taxon>
    </lineage>
</organism>
<evidence type="ECO:0000256" key="1">
    <source>
        <dbReference type="SAM" id="Coils"/>
    </source>
</evidence>
<dbReference type="AlphaFoldDB" id="A0A4P9W8R6"/>
<dbReference type="OrthoDB" id="2160890at2759"/>
<keyword evidence="1" id="KW-0175">Coiled coil</keyword>
<keyword evidence="3" id="KW-1185">Reference proteome</keyword>
<gene>
    <name evidence="2" type="ORF">BDK51DRAFT_50381</name>
</gene>
<sequence length="221" mass="26280">MLQENEQQNQTIAKLRKQRIRMQRQWKAQMAELERKTKAELQSLNEDIEYKQRMYEGLSHEVAEAVQFKEKTSADPNFLSDQIKTEEDRRKARAVDHERVVAGMRERLKEEQQELEQSVFDKIMRIIDASKSKLSTFFDTSTKKAYRQNARLLHERRLHEEQGTAIEADMVQVLATRERLLEARQRAVDERRVVLALKECMTCTPDMQFEITEPERRVWVA</sequence>